<name>A0A7U2F5I9_PHANO</name>
<evidence type="ECO:0000313" key="3">
    <source>
        <dbReference type="Proteomes" id="UP000663193"/>
    </source>
</evidence>
<reference evidence="3" key="1">
    <citation type="journal article" date="2021" name="BMC Genomics">
        <title>Chromosome-level genome assembly and manually-curated proteome of model necrotroph Parastagonospora nodorum Sn15 reveals a genome-wide trove of candidate effector homologs, and redundancy of virulence-related functions within an accessory chromosome.</title>
        <authorList>
            <person name="Bertazzoni S."/>
            <person name="Jones D.A.B."/>
            <person name="Phan H.T."/>
            <person name="Tan K.-C."/>
            <person name="Hane J.K."/>
        </authorList>
    </citation>
    <scope>NUCLEOTIDE SEQUENCE [LARGE SCALE GENOMIC DNA]</scope>
    <source>
        <strain evidence="3">SN15 / ATCC MYA-4574 / FGSC 10173)</strain>
    </source>
</reference>
<keyword evidence="3" id="KW-1185">Reference proteome</keyword>
<sequence length="275" mass="30945">KATAHMRKLFLVAERLSWDDKLVAMPDKDRNEELNWAVNYELGILDPFVEDAENIPGGKNSRYNRFYPYRNEYEMKLAFKLIFMSEELSATSWALWISAQMHLQTMLEGGEQMDASPSAVLPPPTRMKDERLPTVTPAQQGTREPIETIDLTGSPEPVPKPTTGRSYGLSTPPSSLSKSPHSIAVAGGSHRKDGVYKTVAASIANFEEAGGPSTEPSPLRQIESYKTLQDFYSLLDKIERTSYVGALFLEAYAEKLRDDMCKDCWFKHNVNVDLF</sequence>
<proteinExistence type="predicted"/>
<dbReference type="AlphaFoldDB" id="A0A7U2F5I9"/>
<organism evidence="2 3">
    <name type="scientific">Phaeosphaeria nodorum (strain SN15 / ATCC MYA-4574 / FGSC 10173)</name>
    <name type="common">Glume blotch fungus</name>
    <name type="synonym">Parastagonospora nodorum</name>
    <dbReference type="NCBI Taxonomy" id="321614"/>
    <lineage>
        <taxon>Eukaryota</taxon>
        <taxon>Fungi</taxon>
        <taxon>Dikarya</taxon>
        <taxon>Ascomycota</taxon>
        <taxon>Pezizomycotina</taxon>
        <taxon>Dothideomycetes</taxon>
        <taxon>Pleosporomycetidae</taxon>
        <taxon>Pleosporales</taxon>
        <taxon>Pleosporineae</taxon>
        <taxon>Phaeosphaeriaceae</taxon>
        <taxon>Parastagonospora</taxon>
    </lineage>
</organism>
<accession>A0A7U2F5I9</accession>
<dbReference type="OrthoDB" id="3650630at2759"/>
<protein>
    <submittedName>
        <fullName evidence="2">Uncharacterized protein</fullName>
    </submittedName>
</protein>
<dbReference type="Proteomes" id="UP000663193">
    <property type="component" value="Chromosome 9"/>
</dbReference>
<feature type="compositionally biased region" description="Low complexity" evidence="1">
    <location>
        <begin position="170"/>
        <end position="182"/>
    </location>
</feature>
<gene>
    <name evidence="2" type="ORF">JI435_064560</name>
</gene>
<feature type="non-terminal residue" evidence="2">
    <location>
        <position position="1"/>
    </location>
</feature>
<dbReference type="VEuPathDB" id="FungiDB:JI435_064560"/>
<dbReference type="EMBL" id="CP069031">
    <property type="protein sequence ID" value="QRC99115.1"/>
    <property type="molecule type" value="Genomic_DNA"/>
</dbReference>
<feature type="region of interest" description="Disordered" evidence="1">
    <location>
        <begin position="112"/>
        <end position="183"/>
    </location>
</feature>
<evidence type="ECO:0000313" key="2">
    <source>
        <dbReference type="EMBL" id="QRC99115.1"/>
    </source>
</evidence>
<evidence type="ECO:0000256" key="1">
    <source>
        <dbReference type="SAM" id="MobiDB-lite"/>
    </source>
</evidence>